<name>A0AAP0KR30_9MAGN</name>
<reference evidence="1 2" key="1">
    <citation type="submission" date="2024-01" db="EMBL/GenBank/DDBJ databases">
        <title>Genome assemblies of Stephania.</title>
        <authorList>
            <person name="Yang L."/>
        </authorList>
    </citation>
    <scope>NUCLEOTIDE SEQUENCE [LARGE SCALE GENOMIC DNA]</scope>
    <source>
        <strain evidence="1">JXDWG</strain>
        <tissue evidence="1">Leaf</tissue>
    </source>
</reference>
<dbReference type="AlphaFoldDB" id="A0AAP0KR30"/>
<keyword evidence="2" id="KW-1185">Reference proteome</keyword>
<organism evidence="1 2">
    <name type="scientific">Stephania cephalantha</name>
    <dbReference type="NCBI Taxonomy" id="152367"/>
    <lineage>
        <taxon>Eukaryota</taxon>
        <taxon>Viridiplantae</taxon>
        <taxon>Streptophyta</taxon>
        <taxon>Embryophyta</taxon>
        <taxon>Tracheophyta</taxon>
        <taxon>Spermatophyta</taxon>
        <taxon>Magnoliopsida</taxon>
        <taxon>Ranunculales</taxon>
        <taxon>Menispermaceae</taxon>
        <taxon>Menispermoideae</taxon>
        <taxon>Cissampelideae</taxon>
        <taxon>Stephania</taxon>
    </lineage>
</organism>
<sequence length="95" mass="11056">MSKSEGQLNGIKKSTLLQELLSKCFDGDLKRGDQQSTCIVSGREEIKQKGFATKPLLSTHKFYWEVKFIQKYAWENVYKAFNDSFHNCKKNLFKV</sequence>
<comment type="caution">
    <text evidence="1">The sequence shown here is derived from an EMBL/GenBank/DDBJ whole genome shotgun (WGS) entry which is preliminary data.</text>
</comment>
<dbReference type="EMBL" id="JBBNAG010000002">
    <property type="protein sequence ID" value="KAK9157161.1"/>
    <property type="molecule type" value="Genomic_DNA"/>
</dbReference>
<proteinExistence type="predicted"/>
<accession>A0AAP0KR30</accession>
<dbReference type="Proteomes" id="UP001419268">
    <property type="component" value="Unassembled WGS sequence"/>
</dbReference>
<evidence type="ECO:0000313" key="1">
    <source>
        <dbReference type="EMBL" id="KAK9157161.1"/>
    </source>
</evidence>
<gene>
    <name evidence="1" type="ORF">Scep_003735</name>
</gene>
<protein>
    <submittedName>
        <fullName evidence="1">Uncharacterized protein</fullName>
    </submittedName>
</protein>
<evidence type="ECO:0000313" key="2">
    <source>
        <dbReference type="Proteomes" id="UP001419268"/>
    </source>
</evidence>